<feature type="compositionally biased region" description="Basic and acidic residues" evidence="1">
    <location>
        <begin position="183"/>
        <end position="202"/>
    </location>
</feature>
<name>A0AA41QWR6_9MICO</name>
<dbReference type="Pfam" id="PF05239">
    <property type="entry name" value="PRC"/>
    <property type="match status" value="1"/>
</dbReference>
<keyword evidence="4" id="KW-1185">Reference proteome</keyword>
<feature type="domain" description="PRC-barrel" evidence="2">
    <location>
        <begin position="17"/>
        <end position="76"/>
    </location>
</feature>
<organism evidence="3 4">
    <name type="scientific">Cryobacterium zhongshanensis</name>
    <dbReference type="NCBI Taxonomy" id="2928153"/>
    <lineage>
        <taxon>Bacteria</taxon>
        <taxon>Bacillati</taxon>
        <taxon>Actinomycetota</taxon>
        <taxon>Actinomycetes</taxon>
        <taxon>Micrococcales</taxon>
        <taxon>Microbacteriaceae</taxon>
        <taxon>Cryobacterium</taxon>
    </lineage>
</organism>
<feature type="compositionally biased region" description="Pro residues" evidence="1">
    <location>
        <begin position="228"/>
        <end position="243"/>
    </location>
</feature>
<dbReference type="AlphaFoldDB" id="A0AA41QWR6"/>
<protein>
    <submittedName>
        <fullName evidence="3">PRC-barrel domain-containing protein</fullName>
    </submittedName>
</protein>
<dbReference type="InterPro" id="IPR011033">
    <property type="entry name" value="PRC_barrel-like_sf"/>
</dbReference>
<dbReference type="GO" id="GO:0030077">
    <property type="term" value="C:plasma membrane light-harvesting complex"/>
    <property type="evidence" value="ECO:0007669"/>
    <property type="project" value="InterPro"/>
</dbReference>
<feature type="compositionally biased region" description="Basic and acidic residues" evidence="1">
    <location>
        <begin position="215"/>
        <end position="227"/>
    </location>
</feature>
<dbReference type="InterPro" id="IPR014747">
    <property type="entry name" value="Bac_photo_RC_H_C"/>
</dbReference>
<accession>A0AA41QWR6</accession>
<dbReference type="EMBL" id="JALGAR010000002">
    <property type="protein sequence ID" value="MCI4658129.1"/>
    <property type="molecule type" value="Genomic_DNA"/>
</dbReference>
<evidence type="ECO:0000256" key="1">
    <source>
        <dbReference type="SAM" id="MobiDB-lite"/>
    </source>
</evidence>
<evidence type="ECO:0000259" key="2">
    <source>
        <dbReference type="Pfam" id="PF05239"/>
    </source>
</evidence>
<dbReference type="RefSeq" id="WP_243011904.1">
    <property type="nucleotide sequence ID" value="NZ_JALGAR010000002.1"/>
</dbReference>
<evidence type="ECO:0000313" key="4">
    <source>
        <dbReference type="Proteomes" id="UP001165341"/>
    </source>
</evidence>
<dbReference type="SUPFAM" id="SSF50346">
    <property type="entry name" value="PRC-barrel domain"/>
    <property type="match status" value="1"/>
</dbReference>
<proteinExistence type="predicted"/>
<evidence type="ECO:0000313" key="3">
    <source>
        <dbReference type="EMBL" id="MCI4658129.1"/>
    </source>
</evidence>
<feature type="compositionally biased region" description="Pro residues" evidence="1">
    <location>
        <begin position="158"/>
        <end position="182"/>
    </location>
</feature>
<feature type="compositionally biased region" description="Low complexity" evidence="1">
    <location>
        <begin position="111"/>
        <end position="126"/>
    </location>
</feature>
<comment type="caution">
    <text evidence="3">The sequence shown here is derived from an EMBL/GenBank/DDBJ whole genome shotgun (WGS) entry which is preliminary data.</text>
</comment>
<dbReference type="Proteomes" id="UP001165341">
    <property type="component" value="Unassembled WGS sequence"/>
</dbReference>
<feature type="region of interest" description="Disordered" evidence="1">
    <location>
        <begin position="111"/>
        <end position="243"/>
    </location>
</feature>
<reference evidence="3" key="1">
    <citation type="submission" date="2022-03" db="EMBL/GenBank/DDBJ databases">
        <title>Cryobacterium sp. nov. strain ZS14-85, isolated from Antarctic soil.</title>
        <authorList>
            <person name="Li J."/>
            <person name="Niu G."/>
        </authorList>
    </citation>
    <scope>NUCLEOTIDE SEQUENCE</scope>
    <source>
        <strain evidence="3">ZS14-85</strain>
    </source>
</reference>
<dbReference type="InterPro" id="IPR027275">
    <property type="entry name" value="PRC-brl_dom"/>
</dbReference>
<gene>
    <name evidence="3" type="ORF">MQH31_09960</name>
</gene>
<dbReference type="Gene3D" id="3.90.50.10">
    <property type="entry name" value="Photosynthetic Reaction Center, subunit H, domain 2"/>
    <property type="match status" value="1"/>
</dbReference>
<dbReference type="GO" id="GO:0019684">
    <property type="term" value="P:photosynthesis, light reaction"/>
    <property type="evidence" value="ECO:0007669"/>
    <property type="project" value="InterPro"/>
</dbReference>
<sequence length="243" mass="25447">MITLEGIDDIVVNGGVVVTSDGVKLGSVEQVFLSEDSGQPAFVTVRTGLFGMLESFVPLYGATIDGPRVVVAFDRDRIRNGPRIESDRGSITADEENELYGYYGTAAPESAGAAAAEEVTEPAESVVPGESGEAGVPVESGAITTDAAGRPETRLPSPGTPPTPGQPHPHPYDGPHPPPHPNDGPHPHPHPPHDGPHPHGPHDGPPPVPPHLRKHEVDGRPHPHDGPHPPPPHDGPPPPRPRP</sequence>